<feature type="signal peptide" evidence="1">
    <location>
        <begin position="1"/>
        <end position="23"/>
    </location>
</feature>
<evidence type="ECO:0000256" key="1">
    <source>
        <dbReference type="SAM" id="SignalP"/>
    </source>
</evidence>
<keyword evidence="1" id="KW-0732">Signal</keyword>
<evidence type="ECO:0008006" key="4">
    <source>
        <dbReference type="Google" id="ProtNLM"/>
    </source>
</evidence>
<feature type="chain" id="PRO_5038686359" description="Lipoprotein" evidence="1">
    <location>
        <begin position="24"/>
        <end position="185"/>
    </location>
</feature>
<proteinExistence type="predicted"/>
<dbReference type="EMBL" id="VDUW01000002">
    <property type="protein sequence ID" value="TXL66754.1"/>
    <property type="molecule type" value="Genomic_DNA"/>
</dbReference>
<reference evidence="2 3" key="1">
    <citation type="submission" date="2019-06" db="EMBL/GenBank/DDBJ databases">
        <title>Cerasibacillus sp. nov., isolated from maize field.</title>
        <authorList>
            <person name="Lin S.-Y."/>
            <person name="Tsai C.-F."/>
            <person name="Young C.-C."/>
        </authorList>
    </citation>
    <scope>NUCLEOTIDE SEQUENCE [LARGE SCALE GENOMIC DNA]</scope>
    <source>
        <strain evidence="2 3">CC-CFT480</strain>
    </source>
</reference>
<comment type="caution">
    <text evidence="2">The sequence shown here is derived from an EMBL/GenBank/DDBJ whole genome shotgun (WGS) entry which is preliminary data.</text>
</comment>
<dbReference type="PROSITE" id="PS51257">
    <property type="entry name" value="PROKAR_LIPOPROTEIN"/>
    <property type="match status" value="1"/>
</dbReference>
<dbReference type="Proteomes" id="UP000321574">
    <property type="component" value="Unassembled WGS sequence"/>
</dbReference>
<dbReference type="RefSeq" id="WP_147666153.1">
    <property type="nucleotide sequence ID" value="NZ_VDUW01000002.1"/>
</dbReference>
<protein>
    <recommendedName>
        <fullName evidence="4">Lipoprotein</fullName>
    </recommendedName>
</protein>
<dbReference type="AlphaFoldDB" id="A0A5C8NZN7"/>
<evidence type="ECO:0000313" key="3">
    <source>
        <dbReference type="Proteomes" id="UP000321574"/>
    </source>
</evidence>
<accession>A0A5C8NZN7</accession>
<organism evidence="2 3">
    <name type="scientific">Cerasibacillus terrae</name>
    <dbReference type="NCBI Taxonomy" id="2498845"/>
    <lineage>
        <taxon>Bacteria</taxon>
        <taxon>Bacillati</taxon>
        <taxon>Bacillota</taxon>
        <taxon>Bacilli</taxon>
        <taxon>Bacillales</taxon>
        <taxon>Bacillaceae</taxon>
        <taxon>Cerasibacillus</taxon>
    </lineage>
</organism>
<gene>
    <name evidence="2" type="ORF">FHP05_05065</name>
</gene>
<dbReference type="OrthoDB" id="2968217at2"/>
<evidence type="ECO:0000313" key="2">
    <source>
        <dbReference type="EMBL" id="TXL66754.1"/>
    </source>
</evidence>
<name>A0A5C8NZN7_9BACI</name>
<keyword evidence="3" id="KW-1185">Reference proteome</keyword>
<sequence length="185" mass="21991">MKKIYCFLTGITLILLISGCMNKDEVAKELIEYHNNDWIKVQKMKDAKISSKIPMYTAFAMEDNEEAIANLLNEEILPSHNEILEYLKEIELDSNEIEALNLLQIEAETFGYEIFQEQAKILNDGNKTEINEMFNRFEIYDKALEDKYEIVYEKRKELMEKYNVQWVKEYDDSGDRIMKMRKDDD</sequence>